<proteinExistence type="predicted"/>
<keyword evidence="1" id="KW-1133">Transmembrane helix</keyword>
<protein>
    <submittedName>
        <fullName evidence="2">Uncharacterized protein</fullName>
    </submittedName>
</protein>
<accession>A0ABR7GB68</accession>
<comment type="caution">
    <text evidence="2">The sequence shown here is derived from an EMBL/GenBank/DDBJ whole genome shotgun (WGS) entry which is preliminary data.</text>
</comment>
<feature type="transmembrane region" description="Helical" evidence="1">
    <location>
        <begin position="5"/>
        <end position="24"/>
    </location>
</feature>
<reference evidence="2 3" key="1">
    <citation type="submission" date="2020-08" db="EMBL/GenBank/DDBJ databases">
        <title>Genome public.</title>
        <authorList>
            <person name="Liu C."/>
            <person name="Sun Q."/>
        </authorList>
    </citation>
    <scope>NUCLEOTIDE SEQUENCE [LARGE SCALE GENOMIC DNA]</scope>
    <source>
        <strain evidence="2 3">NSJ-13</strain>
    </source>
</reference>
<feature type="transmembrane region" description="Helical" evidence="1">
    <location>
        <begin position="177"/>
        <end position="196"/>
    </location>
</feature>
<evidence type="ECO:0000256" key="1">
    <source>
        <dbReference type="SAM" id="Phobius"/>
    </source>
</evidence>
<keyword evidence="1" id="KW-0472">Membrane</keyword>
<name>A0ABR7GB68_9FIRM</name>
<keyword evidence="1" id="KW-0812">Transmembrane</keyword>
<evidence type="ECO:0000313" key="2">
    <source>
        <dbReference type="EMBL" id="MBC5684683.1"/>
    </source>
</evidence>
<evidence type="ECO:0000313" key="3">
    <source>
        <dbReference type="Proteomes" id="UP000631576"/>
    </source>
</evidence>
<gene>
    <name evidence="2" type="ORF">H8S40_14275</name>
</gene>
<keyword evidence="3" id="KW-1185">Reference proteome</keyword>
<sequence length="200" mass="22826">MKKKVIRVLESIVVIALVFLYAHIAKPHAIYDKTIDPSAYGTVTESKNAILEQEFEVNEDTLDGIRVKGAESGDISKVSLNYTLEEVDTNEVVAEGEINAKKALKSRFYELPFDTIENCNGKQYRLSLTQNAEDNESAVQFSFEKQEESNTAFYVDGEKIDGTMILKTLTDRFDLETFFVVMIFVIYIVAFMKLLYRLFK</sequence>
<dbReference type="Proteomes" id="UP000631576">
    <property type="component" value="Unassembled WGS sequence"/>
</dbReference>
<dbReference type="RefSeq" id="WP_022075130.1">
    <property type="nucleotide sequence ID" value="NZ_JACOPE010000001.1"/>
</dbReference>
<organism evidence="2 3">
    <name type="scientific">Ruminococcus hominis</name>
    <dbReference type="NCBI Taxonomy" id="2763065"/>
    <lineage>
        <taxon>Bacteria</taxon>
        <taxon>Bacillati</taxon>
        <taxon>Bacillota</taxon>
        <taxon>Clostridia</taxon>
        <taxon>Eubacteriales</taxon>
        <taxon>Oscillospiraceae</taxon>
        <taxon>Ruminococcus</taxon>
    </lineage>
</organism>
<dbReference type="EMBL" id="JACOPE010000001">
    <property type="protein sequence ID" value="MBC5684683.1"/>
    <property type="molecule type" value="Genomic_DNA"/>
</dbReference>